<proteinExistence type="predicted"/>
<dbReference type="RefSeq" id="XP_001216987.1">
    <property type="nucleotide sequence ID" value="XM_001216987.1"/>
</dbReference>
<dbReference type="OMA" id="STEECHR"/>
<dbReference type="Pfam" id="PF00702">
    <property type="entry name" value="Hydrolase"/>
    <property type="match status" value="1"/>
</dbReference>
<dbReference type="InterPro" id="IPR023198">
    <property type="entry name" value="PGP-like_dom2"/>
</dbReference>
<dbReference type="SFLD" id="SFLDG01129">
    <property type="entry name" value="C1.5:_HAD__Beta-PGM__Phosphata"/>
    <property type="match status" value="1"/>
</dbReference>
<gene>
    <name evidence="2" type="ORF">ATEG_08366</name>
</gene>
<organism evidence="2 3">
    <name type="scientific">Aspergillus terreus (strain NIH 2624 / FGSC A1156)</name>
    <dbReference type="NCBI Taxonomy" id="341663"/>
    <lineage>
        <taxon>Eukaryota</taxon>
        <taxon>Fungi</taxon>
        <taxon>Dikarya</taxon>
        <taxon>Ascomycota</taxon>
        <taxon>Pezizomycotina</taxon>
        <taxon>Eurotiomycetes</taxon>
        <taxon>Eurotiomycetidae</taxon>
        <taxon>Eurotiales</taxon>
        <taxon>Aspergillaceae</taxon>
        <taxon>Aspergillus</taxon>
        <taxon>Aspergillus subgen. Circumdati</taxon>
    </lineage>
</organism>
<dbReference type="SFLD" id="SFLDS00003">
    <property type="entry name" value="Haloacid_Dehalogenase"/>
    <property type="match status" value="1"/>
</dbReference>
<dbReference type="PRINTS" id="PR00413">
    <property type="entry name" value="HADHALOGNASE"/>
</dbReference>
<dbReference type="OrthoDB" id="2012566at2759"/>
<dbReference type="NCBIfam" id="TIGR01509">
    <property type="entry name" value="HAD-SF-IA-v3"/>
    <property type="match status" value="1"/>
</dbReference>
<dbReference type="GeneID" id="4353291"/>
<accession>Q0CD68</accession>
<evidence type="ECO:0000256" key="1">
    <source>
        <dbReference type="SAM" id="MobiDB-lite"/>
    </source>
</evidence>
<dbReference type="EMBL" id="CH476605">
    <property type="protein sequence ID" value="EAU31539.1"/>
    <property type="molecule type" value="Genomic_DNA"/>
</dbReference>
<feature type="region of interest" description="Disordered" evidence="1">
    <location>
        <begin position="200"/>
        <end position="255"/>
    </location>
</feature>
<dbReference type="InterPro" id="IPR023214">
    <property type="entry name" value="HAD_sf"/>
</dbReference>
<dbReference type="PANTHER" id="PTHR43611">
    <property type="entry name" value="ALPHA-D-GLUCOSE 1-PHOSPHATE PHOSPHATASE"/>
    <property type="match status" value="1"/>
</dbReference>
<evidence type="ECO:0000313" key="2">
    <source>
        <dbReference type="EMBL" id="EAU31539.1"/>
    </source>
</evidence>
<dbReference type="HOGENOM" id="CLU_045011_9_2_1"/>
<feature type="compositionally biased region" description="Low complexity" evidence="1">
    <location>
        <begin position="204"/>
        <end position="213"/>
    </location>
</feature>
<dbReference type="VEuPathDB" id="FungiDB:ATEG_08366"/>
<dbReference type="Proteomes" id="UP000007963">
    <property type="component" value="Unassembled WGS sequence"/>
</dbReference>
<dbReference type="eggNOG" id="ENOG502QTXV">
    <property type="taxonomic scope" value="Eukaryota"/>
</dbReference>
<dbReference type="AlphaFoldDB" id="Q0CD68"/>
<sequence length="264" mass="29268">MRTINTVIFDMGEVLFTWKPTIDTRVTFDNLRTITHCETWEQFERGKIDPDGCYQQLGAKIGFPGSEIAATFRQTTSCLKPDPRMTALLHELKSQNVAIYMMTNIPLPDYHQLRAMEYEWDLFDGVFASSLEGMRKPDMEFYEHVSKQIGASPAETVFVDDKLENVAAAQSVGMIGLHFTDALAACAKLRDIIAGPSSLCNDTSHSSSAVESSIEQRTSKPSAKAPTAANNPDDNPACKACGESRPSKYDKCASWPQGLLHTQY</sequence>
<dbReference type="InterPro" id="IPR006439">
    <property type="entry name" value="HAD-SF_hydro_IA"/>
</dbReference>
<dbReference type="Gene3D" id="3.40.50.1000">
    <property type="entry name" value="HAD superfamily/HAD-like"/>
    <property type="match status" value="1"/>
</dbReference>
<protein>
    <submittedName>
        <fullName evidence="2">Uncharacterized protein</fullName>
    </submittedName>
</protein>
<dbReference type="InterPro" id="IPR036412">
    <property type="entry name" value="HAD-like_sf"/>
</dbReference>
<dbReference type="Gene3D" id="1.10.150.240">
    <property type="entry name" value="Putative phosphatase, domain 2"/>
    <property type="match status" value="1"/>
</dbReference>
<dbReference type="STRING" id="341663.Q0CD68"/>
<dbReference type="SUPFAM" id="SSF56784">
    <property type="entry name" value="HAD-like"/>
    <property type="match status" value="1"/>
</dbReference>
<dbReference type="GO" id="GO:0016791">
    <property type="term" value="F:phosphatase activity"/>
    <property type="evidence" value="ECO:0007669"/>
    <property type="project" value="UniProtKB-ARBA"/>
</dbReference>
<evidence type="ECO:0000313" key="3">
    <source>
        <dbReference type="Proteomes" id="UP000007963"/>
    </source>
</evidence>
<dbReference type="PANTHER" id="PTHR43611:SF3">
    <property type="entry name" value="FLAVIN MONONUCLEOTIDE HYDROLASE 1, CHLOROPLATIC"/>
    <property type="match status" value="1"/>
</dbReference>
<name>Q0CD68_ASPTN</name>
<reference evidence="3" key="1">
    <citation type="submission" date="2005-09" db="EMBL/GenBank/DDBJ databases">
        <title>Annotation of the Aspergillus terreus NIH2624 genome.</title>
        <authorList>
            <person name="Birren B.W."/>
            <person name="Lander E.S."/>
            <person name="Galagan J.E."/>
            <person name="Nusbaum C."/>
            <person name="Devon K."/>
            <person name="Henn M."/>
            <person name="Ma L.-J."/>
            <person name="Jaffe D.B."/>
            <person name="Butler J."/>
            <person name="Alvarez P."/>
            <person name="Gnerre S."/>
            <person name="Grabherr M."/>
            <person name="Kleber M."/>
            <person name="Mauceli E.W."/>
            <person name="Brockman W."/>
            <person name="Rounsley S."/>
            <person name="Young S.K."/>
            <person name="LaButti K."/>
            <person name="Pushparaj V."/>
            <person name="DeCaprio D."/>
            <person name="Crawford M."/>
            <person name="Koehrsen M."/>
            <person name="Engels R."/>
            <person name="Montgomery P."/>
            <person name="Pearson M."/>
            <person name="Howarth C."/>
            <person name="Larson L."/>
            <person name="Luoma S."/>
            <person name="White J."/>
            <person name="Alvarado L."/>
            <person name="Kodira C.D."/>
            <person name="Zeng Q."/>
            <person name="Oleary S."/>
            <person name="Yandava C."/>
            <person name="Denning D.W."/>
            <person name="Nierman W.C."/>
            <person name="Milne T."/>
            <person name="Madden K."/>
        </authorList>
    </citation>
    <scope>NUCLEOTIDE SEQUENCE [LARGE SCALE GENOMIC DNA]</scope>
    <source>
        <strain evidence="3">NIH 2624 / FGSC A1156</strain>
    </source>
</reference>
<dbReference type="CDD" id="cd02603">
    <property type="entry name" value="HAD_sEH-N_like"/>
    <property type="match status" value="1"/>
</dbReference>